<dbReference type="InParanoid" id="A0A7M7NTQ1"/>
<protein>
    <recommendedName>
        <fullName evidence="2">tRNA pseudouridine(55) synthase</fullName>
        <ecNumber evidence="2">5.4.99.25</ecNumber>
    </recommendedName>
</protein>
<dbReference type="GO" id="GO:0006400">
    <property type="term" value="P:tRNA modification"/>
    <property type="evidence" value="ECO:0000318"/>
    <property type="project" value="GO_Central"/>
</dbReference>
<dbReference type="GO" id="GO:0005634">
    <property type="term" value="C:nucleus"/>
    <property type="evidence" value="ECO:0000318"/>
    <property type="project" value="GO_Central"/>
</dbReference>
<dbReference type="KEGG" id="spu:764958"/>
<evidence type="ECO:0000313" key="7">
    <source>
        <dbReference type="Proteomes" id="UP000007110"/>
    </source>
</evidence>
<dbReference type="HAMAP" id="MF_01080">
    <property type="entry name" value="TruB_bact"/>
    <property type="match status" value="1"/>
</dbReference>
<evidence type="ECO:0000256" key="1">
    <source>
        <dbReference type="ARBA" id="ARBA00008999"/>
    </source>
</evidence>
<dbReference type="InterPro" id="IPR002501">
    <property type="entry name" value="PsdUridine_synth_N"/>
</dbReference>
<dbReference type="SUPFAM" id="SSF55120">
    <property type="entry name" value="Pseudouridine synthase"/>
    <property type="match status" value="1"/>
</dbReference>
<dbReference type="EC" id="5.4.99.25" evidence="2"/>
<reference evidence="6" key="2">
    <citation type="submission" date="2021-01" db="UniProtKB">
        <authorList>
            <consortium name="EnsemblMetazoa"/>
        </authorList>
    </citation>
    <scope>IDENTIFICATION</scope>
</reference>
<feature type="domain" description="Pseudouridine synthase II N-terminal" evidence="5">
    <location>
        <begin position="72"/>
        <end position="220"/>
    </location>
</feature>
<dbReference type="NCBIfam" id="TIGR00431">
    <property type="entry name" value="TruB"/>
    <property type="match status" value="1"/>
</dbReference>
<evidence type="ECO:0000259" key="5">
    <source>
        <dbReference type="Pfam" id="PF01509"/>
    </source>
</evidence>
<comment type="similarity">
    <text evidence="1">Belongs to the pseudouridine synthase TruB family.</text>
</comment>
<proteinExistence type="inferred from homology"/>
<evidence type="ECO:0000256" key="2">
    <source>
        <dbReference type="ARBA" id="ARBA00012787"/>
    </source>
</evidence>
<dbReference type="PANTHER" id="PTHR13767:SF2">
    <property type="entry name" value="PSEUDOURIDYLATE SYNTHASE TRUB1"/>
    <property type="match status" value="1"/>
</dbReference>
<dbReference type="InterPro" id="IPR020103">
    <property type="entry name" value="PsdUridine_synth_cat_dom_sf"/>
</dbReference>
<dbReference type="GeneID" id="764958"/>
<organism evidence="6 7">
    <name type="scientific">Strongylocentrotus purpuratus</name>
    <name type="common">Purple sea urchin</name>
    <dbReference type="NCBI Taxonomy" id="7668"/>
    <lineage>
        <taxon>Eukaryota</taxon>
        <taxon>Metazoa</taxon>
        <taxon>Echinodermata</taxon>
        <taxon>Eleutherozoa</taxon>
        <taxon>Echinozoa</taxon>
        <taxon>Echinoidea</taxon>
        <taxon>Euechinoidea</taxon>
        <taxon>Echinacea</taxon>
        <taxon>Camarodonta</taxon>
        <taxon>Echinidea</taxon>
        <taxon>Strongylocentrotidae</taxon>
        <taxon>Strongylocentrotus</taxon>
    </lineage>
</organism>
<dbReference type="Pfam" id="PF01509">
    <property type="entry name" value="TruB_N"/>
    <property type="match status" value="1"/>
</dbReference>
<keyword evidence="4" id="KW-0413">Isomerase</keyword>
<reference evidence="7" key="1">
    <citation type="submission" date="2015-02" db="EMBL/GenBank/DDBJ databases">
        <title>Genome sequencing for Strongylocentrotus purpuratus.</title>
        <authorList>
            <person name="Murali S."/>
            <person name="Liu Y."/>
            <person name="Vee V."/>
            <person name="English A."/>
            <person name="Wang M."/>
            <person name="Skinner E."/>
            <person name="Han Y."/>
            <person name="Muzny D.M."/>
            <person name="Worley K.C."/>
            <person name="Gibbs R.A."/>
        </authorList>
    </citation>
    <scope>NUCLEOTIDE SEQUENCE</scope>
</reference>
<accession>A0A7M7NTQ1</accession>
<evidence type="ECO:0000256" key="3">
    <source>
        <dbReference type="ARBA" id="ARBA00022694"/>
    </source>
</evidence>
<dbReference type="GO" id="GO:1990481">
    <property type="term" value="P:mRNA pseudouridine synthesis"/>
    <property type="evidence" value="ECO:0000318"/>
    <property type="project" value="GO_Central"/>
</dbReference>
<keyword evidence="7" id="KW-1185">Reference proteome</keyword>
<dbReference type="GO" id="GO:0003723">
    <property type="term" value="F:RNA binding"/>
    <property type="evidence" value="ECO:0007669"/>
    <property type="project" value="InterPro"/>
</dbReference>
<evidence type="ECO:0000256" key="4">
    <source>
        <dbReference type="ARBA" id="ARBA00023235"/>
    </source>
</evidence>
<dbReference type="PANTHER" id="PTHR13767">
    <property type="entry name" value="TRNA-PSEUDOURIDINE SYNTHASE"/>
    <property type="match status" value="1"/>
</dbReference>
<keyword evidence="3" id="KW-0819">tRNA processing</keyword>
<dbReference type="RefSeq" id="XP_030841594.1">
    <property type="nucleotide sequence ID" value="XM_030985734.1"/>
</dbReference>
<dbReference type="GO" id="GO:0009982">
    <property type="term" value="F:pseudouridine synthase activity"/>
    <property type="evidence" value="ECO:0000318"/>
    <property type="project" value="GO_Central"/>
</dbReference>
<dbReference type="OMA" id="VDKPSGF"/>
<dbReference type="AlphaFoldDB" id="A0A7M7NTQ1"/>
<dbReference type="InterPro" id="IPR014780">
    <property type="entry name" value="tRNA_psdUridine_synth_TruB"/>
</dbReference>
<dbReference type="EnsemblMetazoa" id="XM_030985734">
    <property type="protein sequence ID" value="XP_030841594"/>
    <property type="gene ID" value="LOC764958"/>
</dbReference>
<sequence length="281" mass="30992">MEHNIMMRLSRLNGLFAVRKPMGITSAKVVDRVKAALLRDLKKVETSADLAGEEQVCSALGCSDKQRVDGQRWIKLPKMGHGGTLDMNATGVLVIGCGRGTKLLSSYLQGGKVYRAQGRLGRATDTMDASGKEVETAQFDHVTDSLLERCLESFVGDIFQVPPVYSALKVDGERMSDLAARGEDVQPKPARPVKVYSLHCQGFQPPDFDIKVHCGGGFYVRKLIHDVGKSLGTCAFMTGLCRTEQGYFKLDQHALPEEKWTLKDITRALEEFHSNMDTGVR</sequence>
<dbReference type="Proteomes" id="UP000007110">
    <property type="component" value="Unassembled WGS sequence"/>
</dbReference>
<dbReference type="FunCoup" id="A0A7M7NTQ1">
    <property type="interactions" value="147"/>
</dbReference>
<name>A0A7M7NTQ1_STRPU</name>
<dbReference type="GO" id="GO:0160148">
    <property type="term" value="F:tRNA pseudouridine(55) synthase activity"/>
    <property type="evidence" value="ECO:0007669"/>
    <property type="project" value="UniProtKB-EC"/>
</dbReference>
<dbReference type="Gene3D" id="3.30.2350.10">
    <property type="entry name" value="Pseudouridine synthase"/>
    <property type="match status" value="1"/>
</dbReference>
<evidence type="ECO:0000313" key="6">
    <source>
        <dbReference type="EnsemblMetazoa" id="XP_030841594"/>
    </source>
</evidence>
<dbReference type="CTD" id="142940"/>
<dbReference type="OrthoDB" id="9995526at2759"/>